<protein>
    <submittedName>
        <fullName evidence="2">Uncharacterized protein</fullName>
    </submittedName>
</protein>
<comment type="caution">
    <text evidence="2">The sequence shown here is derived from an EMBL/GenBank/DDBJ whole genome shotgun (WGS) entry which is preliminary data.</text>
</comment>
<feature type="compositionally biased region" description="Basic residues" evidence="1">
    <location>
        <begin position="485"/>
        <end position="504"/>
    </location>
</feature>
<evidence type="ECO:0000256" key="1">
    <source>
        <dbReference type="SAM" id="MobiDB-lite"/>
    </source>
</evidence>
<reference evidence="3" key="1">
    <citation type="journal article" date="2016" name="Nature">
        <title>The genome of the seagrass Zostera marina reveals angiosperm adaptation to the sea.</title>
        <authorList>
            <person name="Olsen J.L."/>
            <person name="Rouze P."/>
            <person name="Verhelst B."/>
            <person name="Lin Y.-C."/>
            <person name="Bayer T."/>
            <person name="Collen J."/>
            <person name="Dattolo E."/>
            <person name="De Paoli E."/>
            <person name="Dittami S."/>
            <person name="Maumus F."/>
            <person name="Michel G."/>
            <person name="Kersting A."/>
            <person name="Lauritano C."/>
            <person name="Lohaus R."/>
            <person name="Toepel M."/>
            <person name="Tonon T."/>
            <person name="Vanneste K."/>
            <person name="Amirebrahimi M."/>
            <person name="Brakel J."/>
            <person name="Bostroem C."/>
            <person name="Chovatia M."/>
            <person name="Grimwood J."/>
            <person name="Jenkins J.W."/>
            <person name="Jueterbock A."/>
            <person name="Mraz A."/>
            <person name="Stam W.T."/>
            <person name="Tice H."/>
            <person name="Bornberg-Bauer E."/>
            <person name="Green P.J."/>
            <person name="Pearson G.A."/>
            <person name="Procaccini G."/>
            <person name="Duarte C.M."/>
            <person name="Schmutz J."/>
            <person name="Reusch T.B.H."/>
            <person name="Van de Peer Y."/>
        </authorList>
    </citation>
    <scope>NUCLEOTIDE SEQUENCE [LARGE SCALE GENOMIC DNA]</scope>
    <source>
        <strain evidence="3">cv. Finnish</strain>
    </source>
</reference>
<proteinExistence type="predicted"/>
<keyword evidence="3" id="KW-1185">Reference proteome</keyword>
<evidence type="ECO:0000313" key="3">
    <source>
        <dbReference type="Proteomes" id="UP000036987"/>
    </source>
</evidence>
<feature type="region of interest" description="Disordered" evidence="1">
    <location>
        <begin position="390"/>
        <end position="411"/>
    </location>
</feature>
<evidence type="ECO:0000313" key="2">
    <source>
        <dbReference type="EMBL" id="KMZ62191.1"/>
    </source>
</evidence>
<dbReference type="AlphaFoldDB" id="A0A0K9NZF7"/>
<dbReference type="EMBL" id="LFYR01001402">
    <property type="protein sequence ID" value="KMZ62191.1"/>
    <property type="molecule type" value="Genomic_DNA"/>
</dbReference>
<feature type="compositionally biased region" description="Polar residues" evidence="1">
    <location>
        <begin position="200"/>
        <end position="219"/>
    </location>
</feature>
<dbReference type="OMA" id="VCEEYFQ"/>
<feature type="compositionally biased region" description="Basic residues" evidence="1">
    <location>
        <begin position="400"/>
        <end position="409"/>
    </location>
</feature>
<feature type="region of interest" description="Disordered" evidence="1">
    <location>
        <begin position="469"/>
        <end position="504"/>
    </location>
</feature>
<feature type="region of interest" description="Disordered" evidence="1">
    <location>
        <begin position="18"/>
        <end position="54"/>
    </location>
</feature>
<name>A0A0K9NZF7_ZOSMR</name>
<feature type="compositionally biased region" description="Basic and acidic residues" evidence="1">
    <location>
        <begin position="222"/>
        <end position="236"/>
    </location>
</feature>
<sequence>MSRFFAAPSFSLGLDFDLGEAQQDPIPNEISESNPVSYENMQVEDSEDEGFDNVDSARSSSFAVQKFKRLRRGPRLSPIHSTPICPNSNSSTVTAATFGETGDFPFLDDEIEDFSSHEDDDFTNIPPKAISSTKQTQSICNSLKKSLHGSRVLSTNSSAKLKRTCILPSSDTGSSIVTEFNGNRVMFPKLTISPLRKIQFSDSDTDNSPTQERQHNNPQKVDFSKNRNRLDDKDRPPLIPNSNILLSNKNVNKRKNISPIKHVNFATPAFDNFCEEYYDSANKSNFDQFEKGKTTMLDLSPHSPCHFTDRFESLWNDGMVKDAEQQWDLPDPKPPSYQYFFHVDARISKLVKARLFNFVPLSTQSPEAGQPFGTESINYMCQFGSKEASTSAPRVSVKNRNARSRKTKKNTVDVNATDGQLDESENWINPRSCQGQMDYASHQTSGHWYTEENGIKVYVTKDGKELKGRNAYRQYKKDNSVAPPRRGKSKKKIVPKNTKARRRR</sequence>
<dbReference type="PANTHER" id="PTHR38371">
    <property type="entry name" value="RHO GTPASE-ACTIVATING PROTEIN"/>
    <property type="match status" value="1"/>
</dbReference>
<dbReference type="PANTHER" id="PTHR38371:SF1">
    <property type="entry name" value="RHO GTPASE-ACTIVATING PROTEIN"/>
    <property type="match status" value="1"/>
</dbReference>
<gene>
    <name evidence="2" type="ORF">ZOSMA_486G00090</name>
</gene>
<feature type="compositionally biased region" description="Acidic residues" evidence="1">
    <location>
        <begin position="42"/>
        <end position="52"/>
    </location>
</feature>
<feature type="region of interest" description="Disordered" evidence="1">
    <location>
        <begin position="200"/>
        <end position="241"/>
    </location>
</feature>
<accession>A0A0K9NZF7</accession>
<feature type="compositionally biased region" description="Polar residues" evidence="1">
    <location>
        <begin position="30"/>
        <end position="40"/>
    </location>
</feature>
<organism evidence="2 3">
    <name type="scientific">Zostera marina</name>
    <name type="common">Eelgrass</name>
    <dbReference type="NCBI Taxonomy" id="29655"/>
    <lineage>
        <taxon>Eukaryota</taxon>
        <taxon>Viridiplantae</taxon>
        <taxon>Streptophyta</taxon>
        <taxon>Embryophyta</taxon>
        <taxon>Tracheophyta</taxon>
        <taxon>Spermatophyta</taxon>
        <taxon>Magnoliopsida</taxon>
        <taxon>Liliopsida</taxon>
        <taxon>Zosteraceae</taxon>
        <taxon>Zostera</taxon>
    </lineage>
</organism>
<dbReference type="OrthoDB" id="1671977at2759"/>
<dbReference type="Proteomes" id="UP000036987">
    <property type="component" value="Unassembled WGS sequence"/>
</dbReference>
<dbReference type="STRING" id="29655.A0A0K9NZF7"/>